<sequence length="301" mass="34650">IPPEYRDRYIRSGYRKPGLTFLECLQSLFHWNNEVLNVWTHYITLLFFTWKFCNLGRDLSQPEYYPLLAYAIGACMFPLLSCIAHTFSSMSISVRHICFFCDYAGISLYSIGSSVAYFFYTIPPDVKSTWLGWAYPPLNVLMAASCCYVCCISRAKQWSKYQTVMRACSFAVPYVFCSSFILHKLLISRNSPSSSWFHCSQFFWCTLMAIAMTTKVPEKYFMEYFDIVGHSHQWFHIFVSVGTNQQINAVLLDMIDLENTGQLPLVSFLSSVGLVLLVALVDTAIVVYFSRKILQKKIKPS</sequence>
<dbReference type="eggNOG" id="KOG0748">
    <property type="taxonomic scope" value="Eukaryota"/>
</dbReference>
<feature type="transmembrane region" description="Helical" evidence="7">
    <location>
        <begin position="99"/>
        <end position="120"/>
    </location>
</feature>
<dbReference type="InParanoid" id="A7SJ09"/>
<keyword evidence="6" id="KW-0479">Metal-binding</keyword>
<dbReference type="GO" id="GO:0038023">
    <property type="term" value="F:signaling receptor activity"/>
    <property type="evidence" value="ECO:0000318"/>
    <property type="project" value="GO_Central"/>
</dbReference>
<accession>A7SJ09</accession>
<feature type="transmembrane region" description="Helical" evidence="7">
    <location>
        <begin position="67"/>
        <end position="87"/>
    </location>
</feature>
<organism evidence="8 9">
    <name type="scientific">Nematostella vectensis</name>
    <name type="common">Starlet sea anemone</name>
    <dbReference type="NCBI Taxonomy" id="45351"/>
    <lineage>
        <taxon>Eukaryota</taxon>
        <taxon>Metazoa</taxon>
        <taxon>Cnidaria</taxon>
        <taxon>Anthozoa</taxon>
        <taxon>Hexacorallia</taxon>
        <taxon>Actiniaria</taxon>
        <taxon>Edwardsiidae</taxon>
        <taxon>Nematostella</taxon>
    </lineage>
</organism>
<proteinExistence type="inferred from homology"/>
<reference evidence="8 9" key="1">
    <citation type="journal article" date="2007" name="Science">
        <title>Sea anemone genome reveals ancestral eumetazoan gene repertoire and genomic organization.</title>
        <authorList>
            <person name="Putnam N.H."/>
            <person name="Srivastava M."/>
            <person name="Hellsten U."/>
            <person name="Dirks B."/>
            <person name="Chapman J."/>
            <person name="Salamov A."/>
            <person name="Terry A."/>
            <person name="Shapiro H."/>
            <person name="Lindquist E."/>
            <person name="Kapitonov V.V."/>
            <person name="Jurka J."/>
            <person name="Genikhovich G."/>
            <person name="Grigoriev I.V."/>
            <person name="Lucas S.M."/>
            <person name="Steele R.E."/>
            <person name="Finnerty J.R."/>
            <person name="Technau U."/>
            <person name="Martindale M.Q."/>
            <person name="Rokhsar D.S."/>
        </authorList>
    </citation>
    <scope>NUCLEOTIDE SEQUENCE [LARGE SCALE GENOMIC DNA]</scope>
    <source>
        <strain evidence="9">CH2 X CH6</strain>
    </source>
</reference>
<dbReference type="OMA" id="IDQMPQV"/>
<dbReference type="PANTHER" id="PTHR20855:SF92">
    <property type="entry name" value="PROGESTIN AND ADIPOQ RECEPTOR FAMILY MEMBER 3-LIKE"/>
    <property type="match status" value="1"/>
</dbReference>
<dbReference type="InterPro" id="IPR004254">
    <property type="entry name" value="AdipoR/HlyIII-related"/>
</dbReference>
<evidence type="ECO:0000256" key="5">
    <source>
        <dbReference type="ARBA" id="ARBA00023136"/>
    </source>
</evidence>
<dbReference type="AlphaFoldDB" id="A7SJ09"/>
<evidence type="ECO:0000256" key="6">
    <source>
        <dbReference type="PIRSR" id="PIRSR604254-1"/>
    </source>
</evidence>
<dbReference type="OrthoDB" id="529367at2759"/>
<comment type="similarity">
    <text evidence="2">Belongs to the ADIPOR family.</text>
</comment>
<keyword evidence="6" id="KW-0862">Zinc</keyword>
<dbReference type="HOGENOM" id="CLU_052356_2_0_1"/>
<protein>
    <submittedName>
        <fullName evidence="8">Uncharacterized protein</fullName>
    </submittedName>
</protein>
<dbReference type="EMBL" id="DS469673">
    <property type="protein sequence ID" value="EDO36316.1"/>
    <property type="molecule type" value="Genomic_DNA"/>
</dbReference>
<evidence type="ECO:0000256" key="2">
    <source>
        <dbReference type="ARBA" id="ARBA00007018"/>
    </source>
</evidence>
<evidence type="ECO:0000313" key="8">
    <source>
        <dbReference type="EMBL" id="EDO36316.1"/>
    </source>
</evidence>
<feature type="binding site" evidence="6">
    <location>
        <position position="236"/>
    </location>
    <ligand>
        <name>Zn(2+)</name>
        <dbReference type="ChEBI" id="CHEBI:29105"/>
    </ligand>
</feature>
<feature type="transmembrane region" description="Helical" evidence="7">
    <location>
        <begin position="132"/>
        <end position="152"/>
    </location>
</feature>
<evidence type="ECO:0000256" key="3">
    <source>
        <dbReference type="ARBA" id="ARBA00022692"/>
    </source>
</evidence>
<gene>
    <name evidence="8" type="ORF">NEMVEDRAFT_v1g120099</name>
</gene>
<evidence type="ECO:0000256" key="7">
    <source>
        <dbReference type="SAM" id="Phobius"/>
    </source>
</evidence>
<dbReference type="PANTHER" id="PTHR20855">
    <property type="entry name" value="ADIPOR/PROGESTIN RECEPTOR-RELATED"/>
    <property type="match status" value="1"/>
</dbReference>
<evidence type="ECO:0000256" key="1">
    <source>
        <dbReference type="ARBA" id="ARBA00004141"/>
    </source>
</evidence>
<dbReference type="GO" id="GO:0016020">
    <property type="term" value="C:membrane"/>
    <property type="evidence" value="ECO:0007669"/>
    <property type="project" value="UniProtKB-SubCell"/>
</dbReference>
<dbReference type="GO" id="GO:0046872">
    <property type="term" value="F:metal ion binding"/>
    <property type="evidence" value="ECO:0007669"/>
    <property type="project" value="UniProtKB-KW"/>
</dbReference>
<feature type="transmembrane region" description="Helical" evidence="7">
    <location>
        <begin position="267"/>
        <end position="289"/>
    </location>
</feature>
<feature type="transmembrane region" description="Helical" evidence="7">
    <location>
        <begin position="164"/>
        <end position="183"/>
    </location>
</feature>
<feature type="non-terminal residue" evidence="8">
    <location>
        <position position="1"/>
    </location>
</feature>
<comment type="subcellular location">
    <subcellularLocation>
        <location evidence="1">Membrane</location>
        <topology evidence="1">Multi-pass membrane protein</topology>
    </subcellularLocation>
</comment>
<dbReference type="KEGG" id="nve:5507777"/>
<evidence type="ECO:0000256" key="4">
    <source>
        <dbReference type="ARBA" id="ARBA00022989"/>
    </source>
</evidence>
<name>A7SJ09_NEMVE</name>
<dbReference type="Pfam" id="PF03006">
    <property type="entry name" value="HlyIII"/>
    <property type="match status" value="1"/>
</dbReference>
<feature type="binding site" evidence="6">
    <location>
        <position position="232"/>
    </location>
    <ligand>
        <name>Zn(2+)</name>
        <dbReference type="ChEBI" id="CHEBI:29105"/>
    </ligand>
</feature>
<keyword evidence="9" id="KW-1185">Reference proteome</keyword>
<dbReference type="Proteomes" id="UP000001593">
    <property type="component" value="Unassembled WGS sequence"/>
</dbReference>
<keyword evidence="4 7" id="KW-1133">Transmembrane helix</keyword>
<keyword evidence="5 7" id="KW-0472">Membrane</keyword>
<keyword evidence="3 7" id="KW-0812">Transmembrane</keyword>
<dbReference type="PhylomeDB" id="A7SJ09"/>
<feature type="binding site" evidence="6">
    <location>
        <position position="85"/>
    </location>
    <ligand>
        <name>Zn(2+)</name>
        <dbReference type="ChEBI" id="CHEBI:29105"/>
    </ligand>
</feature>
<evidence type="ECO:0000313" key="9">
    <source>
        <dbReference type="Proteomes" id="UP000001593"/>
    </source>
</evidence>